<reference evidence="4" key="1">
    <citation type="submission" date="2017-02" db="UniProtKB">
        <authorList>
            <consortium name="WormBaseParasite"/>
        </authorList>
    </citation>
    <scope>IDENTIFICATION</scope>
</reference>
<name>A0A0N4ZLY8_PARTI</name>
<feature type="chain" id="PRO_5005891921" evidence="2">
    <location>
        <begin position="32"/>
        <end position="725"/>
    </location>
</feature>
<evidence type="ECO:0000256" key="1">
    <source>
        <dbReference type="SAM" id="MobiDB-lite"/>
    </source>
</evidence>
<proteinExistence type="predicted"/>
<accession>A0A0N4ZLY8</accession>
<evidence type="ECO:0000313" key="4">
    <source>
        <dbReference type="WBParaSite" id="PTRK_0000952600.1"/>
    </source>
</evidence>
<dbReference type="WBParaSite" id="PTRK_0000952600.1">
    <property type="protein sequence ID" value="PTRK_0000952600.1"/>
    <property type="gene ID" value="PTRK_0000952600"/>
</dbReference>
<feature type="compositionally biased region" description="Low complexity" evidence="1">
    <location>
        <begin position="184"/>
        <end position="193"/>
    </location>
</feature>
<dbReference type="Proteomes" id="UP000038045">
    <property type="component" value="Unplaced"/>
</dbReference>
<protein>
    <submittedName>
        <fullName evidence="4">TonB_dep_Rec domain-containing protein</fullName>
    </submittedName>
</protein>
<feature type="region of interest" description="Disordered" evidence="1">
    <location>
        <begin position="44"/>
        <end position="98"/>
    </location>
</feature>
<evidence type="ECO:0000313" key="3">
    <source>
        <dbReference type="Proteomes" id="UP000038045"/>
    </source>
</evidence>
<dbReference type="AlphaFoldDB" id="A0A0N4ZLY8"/>
<keyword evidence="3" id="KW-1185">Reference proteome</keyword>
<evidence type="ECO:0000256" key="2">
    <source>
        <dbReference type="SAM" id="SignalP"/>
    </source>
</evidence>
<feature type="signal peptide" evidence="2">
    <location>
        <begin position="1"/>
        <end position="31"/>
    </location>
</feature>
<sequence length="725" mass="77480">MMLYACSWARPVCTGPGALLLVLWLPDLADRDPLQATTVAIPEIDQGTNPNHRREHGGQNTDHVYHRKTTDGTGTEGQQSNTHNQTGQVGVKNSGPGAIKTQAWRGAFRTGRGRVRLRTQSSCAGSDHHAQCCSRVLWLRAARCEHQPPWSHSALAERLACPLAAGSARHRAGPGPAPWGGRRGWPASPARGGQVQGDGVVGGGRRGVLVQFALDQVFGLELNIGGLKTETRSGAGSVLLKIRARRRNIVFLEQLFNMADQVGFKPDRGFGAGNLHSRRLTKQIGQGIDQADRQRDQDDDIFPEGITIHGISTTGAEMATPDRSPGSEALQRLDGAFRQNSRNGHALDQNFNRLVGQVGHFNGQVVVVNFADFAQQTTGSDDFVAFGQIEMQIVQGIQTRAGNFIGTLQMMQVATREMLASMAGAAGVQRAGVIAVAGIAYFDVAVTGKQPAIARIAGGHDAVKHIHTLADPFHQVFRCTHTHEIAGGMGGQFRSGVRQNAHHVFFGLAYGQAANGVALKADFGQASQGFVAQVFVHAALHNAKQGVGIGQLLEFLTRTAGPAQGHAHGSGRFIMRGGAVVNQVGRAFVEHHGNVGVQGILDLHGHFRGQEQALAGDGGGKFHPFFGNLAHAFQAEHLKTARIRQDGLVPLHEVVQALVLVHDLRARTQPQVEGVAQDDLRANLVQFVRHHGLDAAIRAYRHEDGGLHHTVVQGDLATASGAIGA</sequence>
<feature type="compositionally biased region" description="Polar residues" evidence="1">
    <location>
        <begin position="71"/>
        <end position="88"/>
    </location>
</feature>
<feature type="region of interest" description="Disordered" evidence="1">
    <location>
        <begin position="171"/>
        <end position="195"/>
    </location>
</feature>
<organism evidence="3 4">
    <name type="scientific">Parastrongyloides trichosuri</name>
    <name type="common">Possum-specific nematode worm</name>
    <dbReference type="NCBI Taxonomy" id="131310"/>
    <lineage>
        <taxon>Eukaryota</taxon>
        <taxon>Metazoa</taxon>
        <taxon>Ecdysozoa</taxon>
        <taxon>Nematoda</taxon>
        <taxon>Chromadorea</taxon>
        <taxon>Rhabditida</taxon>
        <taxon>Tylenchina</taxon>
        <taxon>Panagrolaimomorpha</taxon>
        <taxon>Strongyloidoidea</taxon>
        <taxon>Strongyloididae</taxon>
        <taxon>Parastrongyloides</taxon>
    </lineage>
</organism>
<keyword evidence="2" id="KW-0732">Signal</keyword>